<dbReference type="Proteomes" id="UP001230145">
    <property type="component" value="Unassembled WGS sequence"/>
</dbReference>
<dbReference type="InterPro" id="IPR006176">
    <property type="entry name" value="3-OHacyl-CoA_DH_NAD-bd"/>
</dbReference>
<gene>
    <name evidence="6" type="ORF">J2S45_000101</name>
</gene>
<organism evidence="6 7">
    <name type="scientific">Trueperella abortisuis</name>
    <dbReference type="NCBI Taxonomy" id="445930"/>
    <lineage>
        <taxon>Bacteria</taxon>
        <taxon>Bacillati</taxon>
        <taxon>Actinomycetota</taxon>
        <taxon>Actinomycetes</taxon>
        <taxon>Actinomycetales</taxon>
        <taxon>Actinomycetaceae</taxon>
        <taxon>Trueperella</taxon>
    </lineage>
</organism>
<evidence type="ECO:0000259" key="5">
    <source>
        <dbReference type="Pfam" id="PF02737"/>
    </source>
</evidence>
<dbReference type="PANTHER" id="PTHR48075:SF5">
    <property type="entry name" value="3-HYDROXYBUTYRYL-COA DEHYDROGENASE"/>
    <property type="match status" value="1"/>
</dbReference>
<evidence type="ECO:0000313" key="7">
    <source>
        <dbReference type="Proteomes" id="UP001230145"/>
    </source>
</evidence>
<evidence type="ECO:0000313" key="6">
    <source>
        <dbReference type="EMBL" id="MDP9831422.1"/>
    </source>
</evidence>
<keyword evidence="7" id="KW-1185">Reference proteome</keyword>
<accession>A0ABT9PG30</accession>
<dbReference type="RefSeq" id="WP_296931832.1">
    <property type="nucleotide sequence ID" value="NZ_CP133407.1"/>
</dbReference>
<keyword evidence="3 6" id="KW-0560">Oxidoreductase</keyword>
<protein>
    <submittedName>
        <fullName evidence="6">3-hydroxybutyryl-CoA dehydrogenase</fullName>
        <ecNumber evidence="6">1.1.1.157</ecNumber>
    </submittedName>
</protein>
<name>A0ABT9PG30_9ACTO</name>
<dbReference type="Pfam" id="PF00725">
    <property type="entry name" value="3HCDH"/>
    <property type="match status" value="1"/>
</dbReference>
<dbReference type="InterPro" id="IPR022694">
    <property type="entry name" value="3-OHacyl-CoA_DH"/>
</dbReference>
<dbReference type="InterPro" id="IPR013328">
    <property type="entry name" value="6PGD_dom2"/>
</dbReference>
<sequence length="302" mass="33664">MAKEFNFEKIAVLGTGVLGSQIVMQVAWYGKEVYAYDAFPAALEKLPKRWEWIRQGYERHYTNFTEERWQESLKRIHPTSDLKEAVGDVDLVIEAVPENLDLKKETWEKVGALADERTILATNTSSLLPSAFSAYSGHEDRFLTIHFANEIWKHNSAEIMGTAKTDADYINGAIQFAKETGLVPLHVRKEQPGYFLNSLLIPWLDAAAKLYVNGIAEPADIDKAWTIATGTDSGPFRVYDVVGFNVASNISAVSKDPEVQAFGAELKKAIADGFSGVIDGKGFYLYDEDGEPTGQNPFWSKK</sequence>
<dbReference type="Pfam" id="PF02737">
    <property type="entry name" value="3HCDH_N"/>
    <property type="match status" value="1"/>
</dbReference>
<dbReference type="NCBIfam" id="NF006143">
    <property type="entry name" value="PRK08293.1"/>
    <property type="match status" value="1"/>
</dbReference>
<dbReference type="InterPro" id="IPR006108">
    <property type="entry name" value="3HC_DH_C"/>
</dbReference>
<proteinExistence type="inferred from homology"/>
<dbReference type="Gene3D" id="1.10.1040.10">
    <property type="entry name" value="N-(1-d-carboxylethyl)-l-norvaline Dehydrogenase, domain 2"/>
    <property type="match status" value="1"/>
</dbReference>
<reference evidence="6 7" key="1">
    <citation type="submission" date="2023-07" db="EMBL/GenBank/DDBJ databases">
        <title>Sequencing the genomes of 1000 actinobacteria strains.</title>
        <authorList>
            <person name="Klenk H.-P."/>
        </authorList>
    </citation>
    <scope>NUCLEOTIDE SEQUENCE [LARGE SCALE GENOMIC DNA]</scope>
    <source>
        <strain evidence="6 7">DSM 19515</strain>
    </source>
</reference>
<dbReference type="Gene3D" id="3.40.50.720">
    <property type="entry name" value="NAD(P)-binding Rossmann-like Domain"/>
    <property type="match status" value="1"/>
</dbReference>
<evidence type="ECO:0000256" key="3">
    <source>
        <dbReference type="ARBA" id="ARBA00023002"/>
    </source>
</evidence>
<dbReference type="InterPro" id="IPR036291">
    <property type="entry name" value="NAD(P)-bd_dom_sf"/>
</dbReference>
<dbReference type="SUPFAM" id="SSF51735">
    <property type="entry name" value="NAD(P)-binding Rossmann-fold domains"/>
    <property type="match status" value="1"/>
</dbReference>
<feature type="domain" description="3-hydroxyacyl-CoA dehydrogenase NAD binding" evidence="5">
    <location>
        <begin position="9"/>
        <end position="189"/>
    </location>
</feature>
<comment type="pathway">
    <text evidence="1">Lipid metabolism; butanoate metabolism.</text>
</comment>
<comment type="caution">
    <text evidence="6">The sequence shown here is derived from an EMBL/GenBank/DDBJ whole genome shotgun (WGS) entry which is preliminary data.</text>
</comment>
<dbReference type="SUPFAM" id="SSF48179">
    <property type="entry name" value="6-phosphogluconate dehydrogenase C-terminal domain-like"/>
    <property type="match status" value="1"/>
</dbReference>
<evidence type="ECO:0000256" key="2">
    <source>
        <dbReference type="ARBA" id="ARBA00009463"/>
    </source>
</evidence>
<feature type="domain" description="3-hydroxyacyl-CoA dehydrogenase C-terminal" evidence="4">
    <location>
        <begin position="193"/>
        <end position="286"/>
    </location>
</feature>
<evidence type="ECO:0000259" key="4">
    <source>
        <dbReference type="Pfam" id="PF00725"/>
    </source>
</evidence>
<dbReference type="PANTHER" id="PTHR48075">
    <property type="entry name" value="3-HYDROXYACYL-COA DEHYDROGENASE FAMILY PROTEIN"/>
    <property type="match status" value="1"/>
</dbReference>
<comment type="similarity">
    <text evidence="2">Belongs to the 3-hydroxyacyl-CoA dehydrogenase family.</text>
</comment>
<dbReference type="InterPro" id="IPR008927">
    <property type="entry name" value="6-PGluconate_DH-like_C_sf"/>
</dbReference>
<dbReference type="EMBL" id="JAUSQL010000001">
    <property type="protein sequence ID" value="MDP9831422.1"/>
    <property type="molecule type" value="Genomic_DNA"/>
</dbReference>
<dbReference type="GO" id="GO:0008691">
    <property type="term" value="F:3-hydroxybutyryl-CoA dehydrogenase activity"/>
    <property type="evidence" value="ECO:0007669"/>
    <property type="project" value="UniProtKB-EC"/>
</dbReference>
<dbReference type="PIRSF" id="PIRSF000105">
    <property type="entry name" value="HCDH"/>
    <property type="match status" value="1"/>
</dbReference>
<evidence type="ECO:0000256" key="1">
    <source>
        <dbReference type="ARBA" id="ARBA00005086"/>
    </source>
</evidence>
<dbReference type="EC" id="1.1.1.157" evidence="6"/>